<dbReference type="AlphaFoldDB" id="A0A855SGA5"/>
<evidence type="ECO:0000259" key="5">
    <source>
        <dbReference type="PROSITE" id="PS50931"/>
    </source>
</evidence>
<comment type="caution">
    <text evidence="6">The sequence shown here is derived from an EMBL/GenBank/DDBJ whole genome shotgun (WGS) entry which is preliminary data.</text>
</comment>
<reference evidence="6 7" key="1">
    <citation type="submission" date="2018-01" db="EMBL/GenBank/DDBJ databases">
        <title>Whole genome sequencing of Histamine producing bacteria.</title>
        <authorList>
            <person name="Butler K."/>
        </authorList>
    </citation>
    <scope>NUCLEOTIDE SEQUENCE [LARGE SCALE GENOMIC DNA]</scope>
    <source>
        <strain evidence="6 7">A2-1</strain>
    </source>
</reference>
<dbReference type="InterPro" id="IPR050176">
    <property type="entry name" value="LTTR"/>
</dbReference>
<evidence type="ECO:0000256" key="1">
    <source>
        <dbReference type="ARBA" id="ARBA00009437"/>
    </source>
</evidence>
<dbReference type="Gene3D" id="1.10.10.10">
    <property type="entry name" value="Winged helix-like DNA-binding domain superfamily/Winged helix DNA-binding domain"/>
    <property type="match status" value="1"/>
</dbReference>
<dbReference type="PROSITE" id="PS50931">
    <property type="entry name" value="HTH_LYSR"/>
    <property type="match status" value="1"/>
</dbReference>
<dbReference type="InterPro" id="IPR005119">
    <property type="entry name" value="LysR_subst-bd"/>
</dbReference>
<dbReference type="Gene3D" id="3.40.190.10">
    <property type="entry name" value="Periplasmic binding protein-like II"/>
    <property type="match status" value="2"/>
</dbReference>
<proteinExistence type="inferred from homology"/>
<keyword evidence="4" id="KW-0804">Transcription</keyword>
<comment type="similarity">
    <text evidence="1">Belongs to the LysR transcriptional regulatory family.</text>
</comment>
<dbReference type="GO" id="GO:0003677">
    <property type="term" value="F:DNA binding"/>
    <property type="evidence" value="ECO:0007669"/>
    <property type="project" value="UniProtKB-KW"/>
</dbReference>
<dbReference type="FunFam" id="1.10.10.10:FF:000001">
    <property type="entry name" value="LysR family transcriptional regulator"/>
    <property type="match status" value="1"/>
</dbReference>
<keyword evidence="3" id="KW-0238">DNA-binding</keyword>
<name>A0A855SGA5_PHOAN</name>
<evidence type="ECO:0000256" key="2">
    <source>
        <dbReference type="ARBA" id="ARBA00023015"/>
    </source>
</evidence>
<evidence type="ECO:0000256" key="3">
    <source>
        <dbReference type="ARBA" id="ARBA00023125"/>
    </source>
</evidence>
<feature type="domain" description="HTH lysR-type" evidence="5">
    <location>
        <begin position="1"/>
        <end position="58"/>
    </location>
</feature>
<dbReference type="Pfam" id="PF03466">
    <property type="entry name" value="LysR_substrate"/>
    <property type="match status" value="1"/>
</dbReference>
<evidence type="ECO:0000313" key="7">
    <source>
        <dbReference type="Proteomes" id="UP000241440"/>
    </source>
</evidence>
<dbReference type="Pfam" id="PF00126">
    <property type="entry name" value="HTH_1"/>
    <property type="match status" value="1"/>
</dbReference>
<dbReference type="GO" id="GO:0003700">
    <property type="term" value="F:DNA-binding transcription factor activity"/>
    <property type="evidence" value="ECO:0007669"/>
    <property type="project" value="InterPro"/>
</dbReference>
<dbReference type="GeneID" id="61230542"/>
<dbReference type="SUPFAM" id="SSF46785">
    <property type="entry name" value="Winged helix' DNA-binding domain"/>
    <property type="match status" value="1"/>
</dbReference>
<dbReference type="SUPFAM" id="SSF53850">
    <property type="entry name" value="Periplasmic binding protein-like II"/>
    <property type="match status" value="1"/>
</dbReference>
<accession>A0A855SGA5</accession>
<evidence type="ECO:0000256" key="4">
    <source>
        <dbReference type="ARBA" id="ARBA00023163"/>
    </source>
</evidence>
<dbReference type="PANTHER" id="PTHR30579:SF7">
    <property type="entry name" value="HTH-TYPE TRANSCRIPTIONAL REGULATOR LRHA-RELATED"/>
    <property type="match status" value="1"/>
</dbReference>
<gene>
    <name evidence="6" type="ORF">C0W41_06705</name>
</gene>
<dbReference type="PRINTS" id="PR00039">
    <property type="entry name" value="HTHLYSR"/>
</dbReference>
<dbReference type="EMBL" id="PYOY01000002">
    <property type="protein sequence ID" value="PSX08766.1"/>
    <property type="molecule type" value="Genomic_DNA"/>
</dbReference>
<organism evidence="6 7">
    <name type="scientific">Photobacterium angustum</name>
    <dbReference type="NCBI Taxonomy" id="661"/>
    <lineage>
        <taxon>Bacteria</taxon>
        <taxon>Pseudomonadati</taxon>
        <taxon>Pseudomonadota</taxon>
        <taxon>Gammaproteobacteria</taxon>
        <taxon>Vibrionales</taxon>
        <taxon>Vibrionaceae</taxon>
        <taxon>Photobacterium</taxon>
    </lineage>
</organism>
<sequence length="287" mass="32019">MDIDALRSFLAFVETGSFTRVAKQSFRTQSAISMQMKKLEDELNTQLFTKDGRMLVLTEDGQRLATHATQIIATHDEALLELKNKLPQQTIHLGCPDDYAESILPYIVALLREEHPHISLQITCAPSVHLKGLLDSNRLDLAIVTRSPTSQEGYFLQTDKGIWVGSPHHDIANQQPLPIVLFQRDCKFHGAAIEGLIKRNRHYQLVSCCSSATANKGLVRQGLAISAMAKCSMPNDLIELTAPHLPSLPVVDIVLSMPSKPHLLLSPESINRMIDRYQCEQFATEKC</sequence>
<dbReference type="InterPro" id="IPR000847">
    <property type="entry name" value="LysR_HTH_N"/>
</dbReference>
<evidence type="ECO:0000313" key="6">
    <source>
        <dbReference type="EMBL" id="PSX08766.1"/>
    </source>
</evidence>
<dbReference type="InterPro" id="IPR036390">
    <property type="entry name" value="WH_DNA-bd_sf"/>
</dbReference>
<protein>
    <submittedName>
        <fullName evidence="6">LysR family transcriptional regulator</fullName>
    </submittedName>
</protein>
<keyword evidence="2" id="KW-0805">Transcription regulation</keyword>
<dbReference type="RefSeq" id="WP_045082297.1">
    <property type="nucleotide sequence ID" value="NZ_JZSX01000001.1"/>
</dbReference>
<dbReference type="PANTHER" id="PTHR30579">
    <property type="entry name" value="TRANSCRIPTIONAL REGULATOR"/>
    <property type="match status" value="1"/>
</dbReference>
<dbReference type="Proteomes" id="UP000241440">
    <property type="component" value="Unassembled WGS sequence"/>
</dbReference>
<dbReference type="InterPro" id="IPR036388">
    <property type="entry name" value="WH-like_DNA-bd_sf"/>
</dbReference>